<dbReference type="Gene3D" id="3.20.20.140">
    <property type="entry name" value="Metal-dependent hydrolases"/>
    <property type="match status" value="2"/>
</dbReference>
<dbReference type="GO" id="GO:0019700">
    <property type="term" value="P:organic phosphonate catabolic process"/>
    <property type="evidence" value="ECO:0007669"/>
    <property type="project" value="InterPro"/>
</dbReference>
<dbReference type="Gene3D" id="2.30.40.10">
    <property type="entry name" value="Urease, subunit C, domain 1"/>
    <property type="match status" value="2"/>
</dbReference>
<accession>A0A4R3YSQ8</accession>
<dbReference type="PANTHER" id="PTHR43135">
    <property type="entry name" value="ALPHA-D-RIBOSE 1-METHYLPHOSPHONATE 5-TRIPHOSPHATE DIPHOSPHATASE"/>
    <property type="match status" value="1"/>
</dbReference>
<dbReference type="InterPro" id="IPR051781">
    <property type="entry name" value="Metallo-dep_Hydrolase"/>
</dbReference>
<dbReference type="NCBIfam" id="NF011990">
    <property type="entry name" value="PRK15446.2-6"/>
    <property type="match status" value="1"/>
</dbReference>
<dbReference type="NCBIfam" id="NF011984">
    <property type="entry name" value="PRK15446.1-5"/>
    <property type="match status" value="1"/>
</dbReference>
<dbReference type="Proteomes" id="UP000295645">
    <property type="component" value="Unassembled WGS sequence"/>
</dbReference>
<sequence>MQQTAFRSVTDAKKGPPPWSIVGARVVLRDGVIEGGVDVEGGRIARIHTGRRMHEEAIDFDGDFLLPGLVELHTDNLEKHLMPRAGVTWPALPAFLAHDAQLLAAGITTVLDAISLGDLEQGGGRFDTLRNSLDALDEARTHRLLRCDHYLHLRCELSWPGLPGLLEPLIGRPDLRLLSLMDHTPGQRQYRDVDQYRTYYSRNGLRWNDDEFGQLLEQRRDQQHRYRDRQLADVLRLLSGHPVPLASHDDTEVAHVDDAVAAGASLCEFPTTLEAARHARAAGLGIVAGAGNLVRGGSHAGNVAAFDLAQAHCLDILSSDYMPASLLQGAFILHRQAGWTLPEAIATVSQTPAAALGFTDRGRIASNTRADLLRVHMHGDQPIARSVWVEGIRHF</sequence>
<comment type="caution">
    <text evidence="1">The sequence shown here is derived from an EMBL/GenBank/DDBJ whole genome shotgun (WGS) entry which is preliminary data.</text>
</comment>
<dbReference type="RefSeq" id="WP_243649167.1">
    <property type="nucleotide sequence ID" value="NZ_SMCS01000002.1"/>
</dbReference>
<name>A0A4R3YSQ8_9GAMM</name>
<dbReference type="AlphaFoldDB" id="A0A4R3YSQ8"/>
<dbReference type="NCBIfam" id="TIGR02318">
    <property type="entry name" value="phosphono_phnM"/>
    <property type="match status" value="1"/>
</dbReference>
<dbReference type="InterPro" id="IPR032466">
    <property type="entry name" value="Metal_Hydrolase"/>
</dbReference>
<dbReference type="PANTHER" id="PTHR43135:SF3">
    <property type="entry name" value="ALPHA-D-RIBOSE 1-METHYLPHOSPHONATE 5-TRIPHOSPHATE DIPHOSPHATASE"/>
    <property type="match status" value="1"/>
</dbReference>
<reference evidence="1 2" key="1">
    <citation type="submission" date="2019-03" db="EMBL/GenBank/DDBJ databases">
        <title>Above-ground endophytic microbial communities from plants in different locations in the United States.</title>
        <authorList>
            <person name="Frank C."/>
        </authorList>
    </citation>
    <scope>NUCLEOTIDE SEQUENCE [LARGE SCALE GENOMIC DNA]</scope>
    <source>
        <strain evidence="1 2">LP_13_YM</strain>
    </source>
</reference>
<proteinExistence type="predicted"/>
<dbReference type="GO" id="GO:0016810">
    <property type="term" value="F:hydrolase activity, acting on carbon-nitrogen (but not peptide) bonds"/>
    <property type="evidence" value="ECO:0007669"/>
    <property type="project" value="InterPro"/>
</dbReference>
<dbReference type="InterPro" id="IPR011059">
    <property type="entry name" value="Metal-dep_hydrolase_composite"/>
</dbReference>
<evidence type="ECO:0000313" key="1">
    <source>
        <dbReference type="EMBL" id="TCV96035.1"/>
    </source>
</evidence>
<dbReference type="InterPro" id="IPR012696">
    <property type="entry name" value="PhnM"/>
</dbReference>
<dbReference type="EMBL" id="SMCS01000002">
    <property type="protein sequence ID" value="TCV96035.1"/>
    <property type="molecule type" value="Genomic_DNA"/>
</dbReference>
<dbReference type="SUPFAM" id="SSF51338">
    <property type="entry name" value="Composite domain of metallo-dependent hydrolases"/>
    <property type="match status" value="1"/>
</dbReference>
<dbReference type="PIRSF" id="PIRSF038971">
    <property type="entry name" value="PhnM"/>
    <property type="match status" value="1"/>
</dbReference>
<protein>
    <submittedName>
        <fullName evidence="1">Alpha-D-ribose 1-methylphosphonate 5-triphosphate diphosphatase</fullName>
    </submittedName>
</protein>
<keyword evidence="2" id="KW-1185">Reference proteome</keyword>
<evidence type="ECO:0000313" key="2">
    <source>
        <dbReference type="Proteomes" id="UP000295645"/>
    </source>
</evidence>
<dbReference type="SUPFAM" id="SSF51556">
    <property type="entry name" value="Metallo-dependent hydrolases"/>
    <property type="match status" value="1"/>
</dbReference>
<dbReference type="NCBIfam" id="NF011987">
    <property type="entry name" value="PRK15446.2-3"/>
    <property type="match status" value="1"/>
</dbReference>
<organism evidence="1 2">
    <name type="scientific">Luteibacter rhizovicinus</name>
    <dbReference type="NCBI Taxonomy" id="242606"/>
    <lineage>
        <taxon>Bacteria</taxon>
        <taxon>Pseudomonadati</taxon>
        <taxon>Pseudomonadota</taxon>
        <taxon>Gammaproteobacteria</taxon>
        <taxon>Lysobacterales</taxon>
        <taxon>Rhodanobacteraceae</taxon>
        <taxon>Luteibacter</taxon>
    </lineage>
</organism>
<gene>
    <name evidence="1" type="ORF">EC912_102384</name>
</gene>
<dbReference type="CDD" id="cd01306">
    <property type="entry name" value="PhnM"/>
    <property type="match status" value="1"/>
</dbReference>